<evidence type="ECO:0000313" key="2">
    <source>
        <dbReference type="EMBL" id="MCP1101802.1"/>
    </source>
</evidence>
<organism evidence="2 3">
    <name type="scientific">Aequitasia blattaphilus</name>
    <dbReference type="NCBI Taxonomy" id="2949332"/>
    <lineage>
        <taxon>Bacteria</taxon>
        <taxon>Bacillati</taxon>
        <taxon>Bacillota</taxon>
        <taxon>Clostridia</taxon>
        <taxon>Lachnospirales</taxon>
        <taxon>Lachnospiraceae</taxon>
        <taxon>Aequitasia</taxon>
    </lineage>
</organism>
<keyword evidence="1" id="KW-0812">Transmembrane</keyword>
<keyword evidence="1" id="KW-1133">Transmembrane helix</keyword>
<evidence type="ECO:0000313" key="3">
    <source>
        <dbReference type="Proteomes" id="UP001523566"/>
    </source>
</evidence>
<accession>A0ABT1E7I8</accession>
<feature type="transmembrane region" description="Helical" evidence="1">
    <location>
        <begin position="6"/>
        <end position="25"/>
    </location>
</feature>
<keyword evidence="1" id="KW-0472">Membrane</keyword>
<dbReference type="RefSeq" id="WP_262065588.1">
    <property type="nucleotide sequence ID" value="NZ_JAMXOD010000005.1"/>
</dbReference>
<reference evidence="2 3" key="1">
    <citation type="journal article" date="2022" name="Genome Biol. Evol.">
        <title>Host diet, physiology and behaviors set the stage for Lachnospiraceae cladogenesis.</title>
        <authorList>
            <person name="Vera-Ponce De Leon A."/>
            <person name="Schneider M."/>
            <person name="Jahnes B.C."/>
            <person name="Sadowski V."/>
            <person name="Camuy-Velez L.A."/>
            <person name="Duan J."/>
            <person name="Sabree Z.L."/>
        </authorList>
    </citation>
    <scope>NUCLEOTIDE SEQUENCE [LARGE SCALE GENOMIC DNA]</scope>
    <source>
        <strain evidence="2 3">PAL113</strain>
    </source>
</reference>
<dbReference type="Proteomes" id="UP001523566">
    <property type="component" value="Unassembled WGS sequence"/>
</dbReference>
<feature type="transmembrane region" description="Helical" evidence="1">
    <location>
        <begin position="37"/>
        <end position="56"/>
    </location>
</feature>
<gene>
    <name evidence="2" type="ORF">NK125_05155</name>
</gene>
<keyword evidence="3" id="KW-1185">Reference proteome</keyword>
<sequence>MVILISAGQYAAIGLVLTAKSIAWYDKITKDPEFSEYYLLGTLLSTLAAIVVSLPFV</sequence>
<evidence type="ECO:0000256" key="1">
    <source>
        <dbReference type="SAM" id="Phobius"/>
    </source>
</evidence>
<proteinExistence type="predicted"/>
<name>A0ABT1E7I8_9FIRM</name>
<protein>
    <submittedName>
        <fullName evidence="2">Uncharacterized protein</fullName>
    </submittedName>
</protein>
<comment type="caution">
    <text evidence="2">The sequence shown here is derived from an EMBL/GenBank/DDBJ whole genome shotgun (WGS) entry which is preliminary data.</text>
</comment>
<dbReference type="EMBL" id="JAMZFW010000005">
    <property type="protein sequence ID" value="MCP1101802.1"/>
    <property type="molecule type" value="Genomic_DNA"/>
</dbReference>